<name>A0A7W3RBE4_9ACTN</name>
<dbReference type="InterPro" id="IPR011055">
    <property type="entry name" value="Dup_hybrid_motif"/>
</dbReference>
<feature type="compositionally biased region" description="Pro residues" evidence="1">
    <location>
        <begin position="444"/>
        <end position="455"/>
    </location>
</feature>
<reference evidence="2 3" key="1">
    <citation type="submission" date="2020-08" db="EMBL/GenBank/DDBJ databases">
        <title>Sequencing the genomes of 1000 actinobacteria strains.</title>
        <authorList>
            <person name="Klenk H.-P."/>
        </authorList>
    </citation>
    <scope>NUCLEOTIDE SEQUENCE [LARGE SCALE GENOMIC DNA]</scope>
    <source>
        <strain evidence="2 3">DSM 45823</strain>
    </source>
</reference>
<sequence>MARRPPPDPSDPFREFWEHPGRSSRRSGRRPGARRTDSRHAGARHGRHARPDAAPPRARVRTAARPGDPRRRPVDGLRAGSLVVTFAVGVALLAVVENALINGGVTGLSGTGATGAQATAPQGRAREVRRPRDRTSEPERTLDDRVRELTLRLRGPIARRSYGGDRPPLHGAIRFSRDRAWAFGTTAIPVPEDRAAMPQVALYIAEWTGQTWRIALSGTEEFDALLTRVPAEMMPADERRTLARFSAGTARPDQARGLMLPWRAGQSWFMTAAAADGPAARPLGALAFRGGDGRVLAAGPGRLYRFCADRPGRGMVLVIHPDGLASTYYHLTDVTGVRDGGLVERGAPLGRIGTDRPCGGAPVDRAQVRFGLRTGNEDLPIDGLPIGGWIFRERARPLIGWAERGLLQVLPGTPLRNFGPDAPDDPAPGRSPRPDGSPDLPDLPEVPGPPDPPGRPGDDQERNPNADP</sequence>
<dbReference type="RefSeq" id="WP_182707501.1">
    <property type="nucleotide sequence ID" value="NZ_JACJII010000001.1"/>
</dbReference>
<evidence type="ECO:0000256" key="1">
    <source>
        <dbReference type="SAM" id="MobiDB-lite"/>
    </source>
</evidence>
<feature type="region of interest" description="Disordered" evidence="1">
    <location>
        <begin position="413"/>
        <end position="468"/>
    </location>
</feature>
<accession>A0A7W3RBE4</accession>
<gene>
    <name evidence="2" type="ORF">HNR21_005541</name>
</gene>
<dbReference type="Proteomes" id="UP000539313">
    <property type="component" value="Unassembled WGS sequence"/>
</dbReference>
<feature type="region of interest" description="Disordered" evidence="1">
    <location>
        <begin position="106"/>
        <end position="141"/>
    </location>
</feature>
<dbReference type="EMBL" id="JACJII010000001">
    <property type="protein sequence ID" value="MBA9006659.1"/>
    <property type="molecule type" value="Genomic_DNA"/>
</dbReference>
<proteinExistence type="predicted"/>
<protein>
    <submittedName>
        <fullName evidence="2">Murein DD-endopeptidase MepM/ murein hydrolase activator NlpD</fullName>
    </submittedName>
</protein>
<feature type="compositionally biased region" description="Basic residues" evidence="1">
    <location>
        <begin position="22"/>
        <end position="33"/>
    </location>
</feature>
<dbReference type="Gene3D" id="2.70.70.10">
    <property type="entry name" value="Glucose Permease (Domain IIA)"/>
    <property type="match status" value="1"/>
</dbReference>
<organism evidence="2 3">
    <name type="scientific">Thermomonospora cellulosilytica</name>
    <dbReference type="NCBI Taxonomy" id="1411118"/>
    <lineage>
        <taxon>Bacteria</taxon>
        <taxon>Bacillati</taxon>
        <taxon>Actinomycetota</taxon>
        <taxon>Actinomycetes</taxon>
        <taxon>Streptosporangiales</taxon>
        <taxon>Thermomonosporaceae</taxon>
        <taxon>Thermomonospora</taxon>
    </lineage>
</organism>
<feature type="compositionally biased region" description="Basic and acidic residues" evidence="1">
    <location>
        <begin position="456"/>
        <end position="468"/>
    </location>
</feature>
<dbReference type="CDD" id="cd12797">
    <property type="entry name" value="M23_peptidase"/>
    <property type="match status" value="1"/>
</dbReference>
<comment type="caution">
    <text evidence="2">The sequence shown here is derived from an EMBL/GenBank/DDBJ whole genome shotgun (WGS) entry which is preliminary data.</text>
</comment>
<keyword evidence="3" id="KW-1185">Reference proteome</keyword>
<evidence type="ECO:0000313" key="3">
    <source>
        <dbReference type="Proteomes" id="UP000539313"/>
    </source>
</evidence>
<evidence type="ECO:0000313" key="2">
    <source>
        <dbReference type="EMBL" id="MBA9006659.1"/>
    </source>
</evidence>
<feature type="region of interest" description="Disordered" evidence="1">
    <location>
        <begin position="1"/>
        <end position="75"/>
    </location>
</feature>
<dbReference type="GO" id="GO:0016787">
    <property type="term" value="F:hydrolase activity"/>
    <property type="evidence" value="ECO:0007669"/>
    <property type="project" value="UniProtKB-KW"/>
</dbReference>
<feature type="compositionally biased region" description="Low complexity" evidence="1">
    <location>
        <begin position="114"/>
        <end position="123"/>
    </location>
</feature>
<dbReference type="AlphaFoldDB" id="A0A7W3RBE4"/>
<dbReference type="SUPFAM" id="SSF51261">
    <property type="entry name" value="Duplicated hybrid motif"/>
    <property type="match status" value="1"/>
</dbReference>
<feature type="compositionally biased region" description="Low complexity" evidence="1">
    <location>
        <begin position="55"/>
        <end position="66"/>
    </location>
</feature>
<feature type="compositionally biased region" description="Basic and acidic residues" evidence="1">
    <location>
        <begin position="11"/>
        <end position="21"/>
    </location>
</feature>
<feature type="compositionally biased region" description="Basic and acidic residues" evidence="1">
    <location>
        <begin position="124"/>
        <end position="141"/>
    </location>
</feature>
<keyword evidence="2" id="KW-0378">Hydrolase</keyword>